<protein>
    <submittedName>
        <fullName evidence="2">Uncharacterized protein</fullName>
    </submittedName>
</protein>
<evidence type="ECO:0000256" key="1">
    <source>
        <dbReference type="SAM" id="SignalP"/>
    </source>
</evidence>
<dbReference type="EMBL" id="MCFH01000018">
    <property type="protein sequence ID" value="ORX51351.1"/>
    <property type="molecule type" value="Genomic_DNA"/>
</dbReference>
<gene>
    <name evidence="2" type="ORF">BCR36DRAFT_582898</name>
</gene>
<keyword evidence="3" id="KW-1185">Reference proteome</keyword>
<keyword evidence="1" id="KW-0732">Signal</keyword>
<proteinExistence type="predicted"/>
<feature type="chain" id="PRO_5012282241" evidence="1">
    <location>
        <begin position="19"/>
        <end position="261"/>
    </location>
</feature>
<accession>A0A1Y1VBN2</accession>
<dbReference type="Proteomes" id="UP000193719">
    <property type="component" value="Unassembled WGS sequence"/>
</dbReference>
<dbReference type="OrthoDB" id="2148606at2759"/>
<evidence type="ECO:0000313" key="3">
    <source>
        <dbReference type="Proteomes" id="UP000193719"/>
    </source>
</evidence>
<feature type="non-terminal residue" evidence="2">
    <location>
        <position position="261"/>
    </location>
</feature>
<reference evidence="2 3" key="2">
    <citation type="submission" date="2016-08" db="EMBL/GenBank/DDBJ databases">
        <title>Pervasive Adenine N6-methylation of Active Genes in Fungi.</title>
        <authorList>
            <consortium name="DOE Joint Genome Institute"/>
            <person name="Mondo S.J."/>
            <person name="Dannebaum R.O."/>
            <person name="Kuo R.C."/>
            <person name="Labutti K."/>
            <person name="Haridas S."/>
            <person name="Kuo A."/>
            <person name="Salamov A."/>
            <person name="Ahrendt S.R."/>
            <person name="Lipzen A."/>
            <person name="Sullivan W."/>
            <person name="Andreopoulos W.B."/>
            <person name="Clum A."/>
            <person name="Lindquist E."/>
            <person name="Daum C."/>
            <person name="Ramamoorthy G.K."/>
            <person name="Gryganskyi A."/>
            <person name="Culley D."/>
            <person name="Magnuson J.K."/>
            <person name="James T.Y."/>
            <person name="O'Malley M.A."/>
            <person name="Stajich J.E."/>
            <person name="Spatafora J.W."/>
            <person name="Visel A."/>
            <person name="Grigoriev I.V."/>
        </authorList>
    </citation>
    <scope>NUCLEOTIDE SEQUENCE [LARGE SCALE GENOMIC DNA]</scope>
    <source>
        <strain evidence="3">finn</strain>
    </source>
</reference>
<name>A0A1Y1VBN2_9FUNG</name>
<dbReference type="AlphaFoldDB" id="A0A1Y1VBN2"/>
<sequence length="261" mass="29336">MKSITLTLLSLIIGISCAENPINSYTPTKNININTESISCMLAIKKYGSCLYNLNDTTSLDFTSACSKFETDNCKEFLNDVYNTTTDCDGQDDDSIDSLIKQIRYVYIAGCSKDENGNLCPLTEFIQKRNDVKINTDIVNKSCSSANCKRQLHNMIELLPYTKSYVENQNNNKKNEEQIPSEWIDITYKQIDVDSLKTYLDSEVCSKVNQNNTTVNITDVNNPNPNNSTMANTNGNDESAAIFSQDKNLIFISIILIIIFN</sequence>
<feature type="signal peptide" evidence="1">
    <location>
        <begin position="1"/>
        <end position="18"/>
    </location>
</feature>
<reference evidence="2 3" key="1">
    <citation type="submission" date="2016-08" db="EMBL/GenBank/DDBJ databases">
        <title>Genomes of anaerobic fungi encode conserved fungal cellulosomes for biomass hydrolysis.</title>
        <authorList>
            <consortium name="DOE Joint Genome Institute"/>
            <person name="Haitjema C.H."/>
            <person name="Gilmore S.P."/>
            <person name="Henske J.K."/>
            <person name="Solomon K.V."/>
            <person name="De Groot R."/>
            <person name="Kuo A."/>
            <person name="Mondo S.J."/>
            <person name="Salamov A.A."/>
            <person name="Labutti K."/>
            <person name="Zhao Z."/>
            <person name="Chiniquy J."/>
            <person name="Barry K."/>
            <person name="Brewer H.M."/>
            <person name="Purvine S.O."/>
            <person name="Wright A.T."/>
            <person name="Boxma B."/>
            <person name="Van Alen T."/>
            <person name="Hackstein J.H."/>
            <person name="Baker S.E."/>
            <person name="Grigoriev I.V."/>
            <person name="O'Malley M.A."/>
        </authorList>
    </citation>
    <scope>NUCLEOTIDE SEQUENCE [LARGE SCALE GENOMIC DNA]</scope>
    <source>
        <strain evidence="3">finn</strain>
    </source>
</reference>
<evidence type="ECO:0000313" key="2">
    <source>
        <dbReference type="EMBL" id="ORX51351.1"/>
    </source>
</evidence>
<dbReference type="PROSITE" id="PS51257">
    <property type="entry name" value="PROKAR_LIPOPROTEIN"/>
    <property type="match status" value="1"/>
</dbReference>
<organism evidence="2 3">
    <name type="scientific">Piromyces finnis</name>
    <dbReference type="NCBI Taxonomy" id="1754191"/>
    <lineage>
        <taxon>Eukaryota</taxon>
        <taxon>Fungi</taxon>
        <taxon>Fungi incertae sedis</taxon>
        <taxon>Chytridiomycota</taxon>
        <taxon>Chytridiomycota incertae sedis</taxon>
        <taxon>Neocallimastigomycetes</taxon>
        <taxon>Neocallimastigales</taxon>
        <taxon>Neocallimastigaceae</taxon>
        <taxon>Piromyces</taxon>
    </lineage>
</organism>
<comment type="caution">
    <text evidence="2">The sequence shown here is derived from an EMBL/GenBank/DDBJ whole genome shotgun (WGS) entry which is preliminary data.</text>
</comment>